<feature type="transmembrane region" description="Helical" evidence="1">
    <location>
        <begin position="80"/>
        <end position="102"/>
    </location>
</feature>
<comment type="caution">
    <text evidence="2">The sequence shown here is derived from an EMBL/GenBank/DDBJ whole genome shotgun (WGS) entry which is preliminary data.</text>
</comment>
<dbReference type="AlphaFoldDB" id="A0A2V1H311"/>
<keyword evidence="1" id="KW-0472">Membrane</keyword>
<protein>
    <submittedName>
        <fullName evidence="2">Uncharacterized protein</fullName>
    </submittedName>
</protein>
<proteinExistence type="predicted"/>
<keyword evidence="1" id="KW-1133">Transmembrane helix</keyword>
<feature type="transmembrane region" description="Helical" evidence="1">
    <location>
        <begin position="53"/>
        <end position="74"/>
    </location>
</feature>
<name>A0A2V1H311_9GAMM</name>
<evidence type="ECO:0000313" key="3">
    <source>
        <dbReference type="Proteomes" id="UP000244906"/>
    </source>
</evidence>
<organism evidence="2 3">
    <name type="scientific">Pelagibaculum spongiae</name>
    <dbReference type="NCBI Taxonomy" id="2080658"/>
    <lineage>
        <taxon>Bacteria</taxon>
        <taxon>Pseudomonadati</taxon>
        <taxon>Pseudomonadota</taxon>
        <taxon>Gammaproteobacteria</taxon>
        <taxon>Oceanospirillales</taxon>
        <taxon>Pelagibaculum</taxon>
    </lineage>
</organism>
<feature type="transmembrane region" description="Helical" evidence="1">
    <location>
        <begin position="114"/>
        <end position="135"/>
    </location>
</feature>
<feature type="transmembrane region" description="Helical" evidence="1">
    <location>
        <begin position="22"/>
        <end position="41"/>
    </location>
</feature>
<accession>A0A2V1H311</accession>
<sequence length="140" mass="15061">MESIIKLLAYPSTTFASWVETAGGPTSVAVFTLVIAMLPALACNPFSKSIKGYLGSTLLLGGIYFLWFLLLTVMKSYNAGVGNLFFEMAALMSVGIVATGIYQGLLAVTMPRRLRLVLLPHSLLLALVIAMRLGMPYLGK</sequence>
<dbReference type="EMBL" id="QDDL01000002">
    <property type="protein sequence ID" value="PVZ70399.1"/>
    <property type="molecule type" value="Genomic_DNA"/>
</dbReference>
<evidence type="ECO:0000313" key="2">
    <source>
        <dbReference type="EMBL" id="PVZ70399.1"/>
    </source>
</evidence>
<evidence type="ECO:0000256" key="1">
    <source>
        <dbReference type="SAM" id="Phobius"/>
    </source>
</evidence>
<gene>
    <name evidence="2" type="ORF">DC094_07340</name>
</gene>
<dbReference type="Proteomes" id="UP000244906">
    <property type="component" value="Unassembled WGS sequence"/>
</dbReference>
<keyword evidence="3" id="KW-1185">Reference proteome</keyword>
<reference evidence="2 3" key="1">
    <citation type="submission" date="2018-04" db="EMBL/GenBank/DDBJ databases">
        <title>Thalassorhabdus spongiae gen. nov., sp. nov., isolated from a marine sponge in South-West Iceland.</title>
        <authorList>
            <person name="Knobloch S."/>
            <person name="Daussin A."/>
            <person name="Johannsson R."/>
            <person name="Marteinsson V.T."/>
        </authorList>
    </citation>
    <scope>NUCLEOTIDE SEQUENCE [LARGE SCALE GENOMIC DNA]</scope>
    <source>
        <strain evidence="2 3">Hp12</strain>
    </source>
</reference>
<keyword evidence="1" id="KW-0812">Transmembrane</keyword>
<dbReference type="RefSeq" id="WP_116686471.1">
    <property type="nucleotide sequence ID" value="NZ_CAWNYD010000002.1"/>
</dbReference>